<evidence type="ECO:0000313" key="7">
    <source>
        <dbReference type="Proteomes" id="UP000499080"/>
    </source>
</evidence>
<dbReference type="Gene3D" id="3.40.50.300">
    <property type="entry name" value="P-loop containing nucleotide triphosphate hydrolases"/>
    <property type="match status" value="1"/>
</dbReference>
<keyword evidence="2" id="KW-0067">ATP-binding</keyword>
<dbReference type="Gene3D" id="1.10.8.60">
    <property type="match status" value="1"/>
</dbReference>
<keyword evidence="7" id="KW-1185">Reference proteome</keyword>
<feature type="domain" description="ATPase AAA-type core" evidence="4">
    <location>
        <begin position="142"/>
        <end position="234"/>
    </location>
</feature>
<dbReference type="GO" id="GO:0042254">
    <property type="term" value="P:ribosome biogenesis"/>
    <property type="evidence" value="ECO:0007669"/>
    <property type="project" value="TreeGrafter"/>
</dbReference>
<feature type="region of interest" description="Disordered" evidence="3">
    <location>
        <begin position="84"/>
        <end position="118"/>
    </location>
</feature>
<dbReference type="SUPFAM" id="SSF52540">
    <property type="entry name" value="P-loop containing nucleoside triphosphate hydrolases"/>
    <property type="match status" value="1"/>
</dbReference>
<dbReference type="PANTHER" id="PTHR23077">
    <property type="entry name" value="AAA-FAMILY ATPASE"/>
    <property type="match status" value="1"/>
</dbReference>
<dbReference type="OrthoDB" id="27435at2759"/>
<name>A0A4Y2IPR5_ARAVE</name>
<dbReference type="Proteomes" id="UP000499080">
    <property type="component" value="Unassembled WGS sequence"/>
</dbReference>
<keyword evidence="1" id="KW-0547">Nucleotide-binding</keyword>
<dbReference type="GO" id="GO:1990275">
    <property type="term" value="F:preribosome binding"/>
    <property type="evidence" value="ECO:0007669"/>
    <property type="project" value="TreeGrafter"/>
</dbReference>
<evidence type="ECO:0000313" key="6">
    <source>
        <dbReference type="EMBL" id="GBM78976.1"/>
    </source>
</evidence>
<gene>
    <name evidence="6" type="primary">Nvl_1</name>
    <name evidence="6" type="ORF">AVEN_27502_1</name>
</gene>
<reference evidence="6 7" key="1">
    <citation type="journal article" date="2019" name="Sci. Rep.">
        <title>Orb-weaving spider Araneus ventricosus genome elucidates the spidroin gene catalogue.</title>
        <authorList>
            <person name="Kono N."/>
            <person name="Nakamura H."/>
            <person name="Ohtoshi R."/>
            <person name="Moran D.A.P."/>
            <person name="Shinohara A."/>
            <person name="Yoshida Y."/>
            <person name="Fujiwara M."/>
            <person name="Mori M."/>
            <person name="Tomita M."/>
            <person name="Arakawa K."/>
        </authorList>
    </citation>
    <scope>NUCLEOTIDE SEQUENCE [LARGE SCALE GENOMIC DNA]</scope>
</reference>
<dbReference type="GO" id="GO:0003723">
    <property type="term" value="F:RNA binding"/>
    <property type="evidence" value="ECO:0007669"/>
    <property type="project" value="TreeGrafter"/>
</dbReference>
<dbReference type="Pfam" id="PF00004">
    <property type="entry name" value="AAA"/>
    <property type="match status" value="1"/>
</dbReference>
<dbReference type="GO" id="GO:0005634">
    <property type="term" value="C:nucleus"/>
    <property type="evidence" value="ECO:0007669"/>
    <property type="project" value="TreeGrafter"/>
</dbReference>
<proteinExistence type="predicted"/>
<evidence type="ECO:0000256" key="3">
    <source>
        <dbReference type="SAM" id="MobiDB-lite"/>
    </source>
</evidence>
<dbReference type="InterPro" id="IPR003959">
    <property type="entry name" value="ATPase_AAA_core"/>
</dbReference>
<dbReference type="Pfam" id="PF17862">
    <property type="entry name" value="AAA_lid_3"/>
    <property type="match status" value="1"/>
</dbReference>
<dbReference type="PANTHER" id="PTHR23077:SF171">
    <property type="entry name" value="NUCLEAR VALOSIN-CONTAINING PROTEIN-LIKE"/>
    <property type="match status" value="1"/>
</dbReference>
<comment type="caution">
    <text evidence="6">The sequence shown here is derived from an EMBL/GenBank/DDBJ whole genome shotgun (WGS) entry which is preliminary data.</text>
</comment>
<dbReference type="EMBL" id="BGPR01002791">
    <property type="protein sequence ID" value="GBM78976.1"/>
    <property type="molecule type" value="Genomic_DNA"/>
</dbReference>
<feature type="compositionally biased region" description="Basic and acidic residues" evidence="3">
    <location>
        <begin position="40"/>
        <end position="63"/>
    </location>
</feature>
<organism evidence="6 7">
    <name type="scientific">Araneus ventricosus</name>
    <name type="common">Orbweaver spider</name>
    <name type="synonym">Epeira ventricosa</name>
    <dbReference type="NCBI Taxonomy" id="182803"/>
    <lineage>
        <taxon>Eukaryota</taxon>
        <taxon>Metazoa</taxon>
        <taxon>Ecdysozoa</taxon>
        <taxon>Arthropoda</taxon>
        <taxon>Chelicerata</taxon>
        <taxon>Arachnida</taxon>
        <taxon>Araneae</taxon>
        <taxon>Araneomorphae</taxon>
        <taxon>Entelegynae</taxon>
        <taxon>Araneoidea</taxon>
        <taxon>Araneidae</taxon>
        <taxon>Araneus</taxon>
    </lineage>
</organism>
<feature type="region of interest" description="Disordered" evidence="3">
    <location>
        <begin position="30"/>
        <end position="63"/>
    </location>
</feature>
<dbReference type="InterPro" id="IPR027417">
    <property type="entry name" value="P-loop_NTPase"/>
</dbReference>
<dbReference type="GO" id="GO:0005524">
    <property type="term" value="F:ATP binding"/>
    <property type="evidence" value="ECO:0007669"/>
    <property type="project" value="UniProtKB-KW"/>
</dbReference>
<evidence type="ECO:0000256" key="1">
    <source>
        <dbReference type="ARBA" id="ARBA00022741"/>
    </source>
</evidence>
<feature type="domain" description="AAA ATPase AAA+ lid" evidence="5">
    <location>
        <begin position="258"/>
        <end position="295"/>
    </location>
</feature>
<protein>
    <submittedName>
        <fullName evidence="6">Nuclear valosin-containing protein-like</fullName>
    </submittedName>
</protein>
<dbReference type="InterPro" id="IPR041569">
    <property type="entry name" value="AAA_lid_3"/>
</dbReference>
<dbReference type="InterPro" id="IPR050168">
    <property type="entry name" value="AAA_ATPase_domain"/>
</dbReference>
<feature type="compositionally biased region" description="Basic and acidic residues" evidence="3">
    <location>
        <begin position="94"/>
        <end position="104"/>
    </location>
</feature>
<evidence type="ECO:0000259" key="5">
    <source>
        <dbReference type="Pfam" id="PF17862"/>
    </source>
</evidence>
<dbReference type="GO" id="GO:0016887">
    <property type="term" value="F:ATP hydrolysis activity"/>
    <property type="evidence" value="ECO:0007669"/>
    <property type="project" value="InterPro"/>
</dbReference>
<evidence type="ECO:0000259" key="4">
    <source>
        <dbReference type="Pfam" id="PF00004"/>
    </source>
</evidence>
<dbReference type="AlphaFoldDB" id="A0A4Y2IPR5"/>
<evidence type="ECO:0000256" key="2">
    <source>
        <dbReference type="ARBA" id="ARBA00022840"/>
    </source>
</evidence>
<accession>A0A4Y2IPR5</accession>
<sequence>MFTNLHVLDFPESEKYDFGIMSVCEHDNSKTVRPRGMKFGQEKSKNSNEEDLRNDHVVLSPKPERGLLNDGLLNLYKKELDFKKENSSDSQNASDKENKSKENGADTSKTPSKSGKRSKSAGNYLLIVAFLFLTRLTIFSYAHYVGESEKAVRKVFERAQNSAPCIIFFDALCPPRSGSKERMVVESVVTQLLTVSSRIRGRKQVYLIAATNRIDKIESAMLRPGRFGKILYVGLPTPSGRVEILKSLLKRKTLEEGFDIEKIALDPRCEHFSGADISSLVNEAGSKAVRELKEAGKKLLGDLVLSSRHFDKAFMKVKPSISSWERRCYEKQSAEYSRQ</sequence>